<dbReference type="PANTHER" id="PTHR36973">
    <property type="entry name" value="SLL1456 PROTEIN-RELATED"/>
    <property type="match status" value="1"/>
</dbReference>
<dbReference type="EMBL" id="CP009961">
    <property type="protein sequence ID" value="AKG38173.1"/>
    <property type="molecule type" value="Genomic_DNA"/>
</dbReference>
<dbReference type="InterPro" id="IPR053188">
    <property type="entry name" value="FkbM_Methyltransferase"/>
</dbReference>
<dbReference type="Proteomes" id="UP000067434">
    <property type="component" value="Chromosome"/>
</dbReference>
<dbReference type="InterPro" id="IPR029063">
    <property type="entry name" value="SAM-dependent_MTases_sf"/>
</dbReference>
<dbReference type="RefSeq" id="WP_052883518.1">
    <property type="nucleotide sequence ID" value="NZ_CP009961.1"/>
</dbReference>
<evidence type="ECO:0000313" key="3">
    <source>
        <dbReference type="Proteomes" id="UP000067434"/>
    </source>
</evidence>
<dbReference type="SUPFAM" id="SSF53335">
    <property type="entry name" value="S-adenosyl-L-methionine-dependent methyltransferases"/>
    <property type="match status" value="1"/>
</dbReference>
<accession>A0A0F7FGD9</accession>
<keyword evidence="3" id="KW-1185">Reference proteome</keyword>
<reference evidence="2 3" key="1">
    <citation type="journal article" date="2015" name="Stand. Genomic Sci.">
        <title>Complete genome sequence of and proposal of Thermofilum uzonense sp. nov. a novel hyperthermophilic crenarchaeon and emended description of the genus Thermofilum.</title>
        <authorList>
            <person name="Toshchakov S.V."/>
            <person name="Korzhenkov A.A."/>
            <person name="Samarov N.I."/>
            <person name="Mazunin I.O."/>
            <person name="Mozhey O.I."/>
            <person name="Shmyr I.S."/>
            <person name="Derbikova K.S."/>
            <person name="Taranov E.A."/>
            <person name="Dominova I.N."/>
            <person name="Bonch-Osmolovskaya E.A."/>
            <person name="Patrushev M.V."/>
            <person name="Podosokorskaya O.A."/>
            <person name="Kublanov I.V."/>
        </authorList>
    </citation>
    <scope>NUCLEOTIDE SEQUENCE [LARGE SCALE GENOMIC DNA]</scope>
    <source>
        <strain evidence="2 3">1807-2</strain>
    </source>
</reference>
<dbReference type="Pfam" id="PF05050">
    <property type="entry name" value="Methyltransf_21"/>
    <property type="match status" value="1"/>
</dbReference>
<dbReference type="KEGG" id="thf:MA03_01170"/>
<dbReference type="AlphaFoldDB" id="A0A0F7FGD9"/>
<dbReference type="GeneID" id="25400799"/>
<dbReference type="STRING" id="1550241.MA03_01170"/>
<feature type="domain" description="Methyltransferase FkbM" evidence="1">
    <location>
        <begin position="74"/>
        <end position="220"/>
    </location>
</feature>
<dbReference type="PATRIC" id="fig|1550241.5.peg.238"/>
<organism evidence="2 3">
    <name type="scientific">Infirmifilum uzonense</name>
    <dbReference type="NCBI Taxonomy" id="1550241"/>
    <lineage>
        <taxon>Archaea</taxon>
        <taxon>Thermoproteota</taxon>
        <taxon>Thermoprotei</taxon>
        <taxon>Thermofilales</taxon>
        <taxon>Thermofilaceae</taxon>
        <taxon>Infirmifilum</taxon>
    </lineage>
</organism>
<evidence type="ECO:0000259" key="1">
    <source>
        <dbReference type="Pfam" id="PF05050"/>
    </source>
</evidence>
<dbReference type="PANTHER" id="PTHR36973:SF4">
    <property type="entry name" value="NODULATION PROTEIN"/>
    <property type="match status" value="1"/>
</dbReference>
<dbReference type="Gene3D" id="3.40.50.150">
    <property type="entry name" value="Vaccinia Virus protein VP39"/>
    <property type="match status" value="1"/>
</dbReference>
<evidence type="ECO:0000313" key="2">
    <source>
        <dbReference type="EMBL" id="AKG38173.1"/>
    </source>
</evidence>
<dbReference type="HOGENOM" id="CLU_1084251_0_0_2"/>
<dbReference type="OrthoDB" id="25645at2157"/>
<protein>
    <recommendedName>
        <fullName evidence="1">Methyltransferase FkbM domain-containing protein</fullName>
    </recommendedName>
</protein>
<sequence length="256" mass="29189">MNIIDFSLRRLVDLYSLASSLTGDSALLLFPSCRLAVPRSEIHEATLNYAHIFIYKDYERFEEFRAGGSERVVDIGGYLGLYSVKNLKAGKKVKVTVVEANPALCKYIYWNLKLNKVDERAKVLCVAVGKRRGWGWFYLGESLVNSSLIKGYVEDFSRVVGRLRVFKLTLMDALKMSGFKKIDLLKLDVEGSEGDVLEESTRALEEFDVEKIVVEIHEGYSSLKRLGKVLEERYRLIVVNDGETPHQSFLYALSRR</sequence>
<dbReference type="GO" id="GO:0008171">
    <property type="term" value="F:O-methyltransferase activity"/>
    <property type="evidence" value="ECO:0007669"/>
    <property type="project" value="TreeGrafter"/>
</dbReference>
<gene>
    <name evidence="2" type="ORF">MA03_01170</name>
</gene>
<name>A0A0F7FGD9_9CREN</name>
<dbReference type="InterPro" id="IPR006342">
    <property type="entry name" value="FkbM_mtfrase"/>
</dbReference>
<dbReference type="NCBIfam" id="TIGR01444">
    <property type="entry name" value="fkbM_fam"/>
    <property type="match status" value="1"/>
</dbReference>
<proteinExistence type="predicted"/>